<dbReference type="SUPFAM" id="SSF55729">
    <property type="entry name" value="Acyl-CoA N-acyltransferases (Nat)"/>
    <property type="match status" value="1"/>
</dbReference>
<dbReference type="PROSITE" id="PS51186">
    <property type="entry name" value="GNAT"/>
    <property type="match status" value="1"/>
</dbReference>
<name>A0A3E3I3C1_9FIRM</name>
<evidence type="ECO:0000313" key="5">
    <source>
        <dbReference type="Proteomes" id="UP000260812"/>
    </source>
</evidence>
<evidence type="ECO:0000256" key="1">
    <source>
        <dbReference type="ARBA" id="ARBA00022679"/>
    </source>
</evidence>
<dbReference type="Proteomes" id="UP000260812">
    <property type="component" value="Unassembled WGS sequence"/>
</dbReference>
<dbReference type="Gene3D" id="3.40.630.30">
    <property type="match status" value="1"/>
</dbReference>
<feature type="domain" description="N-acetyltransferase" evidence="3">
    <location>
        <begin position="3"/>
        <end position="175"/>
    </location>
</feature>
<evidence type="ECO:0000313" key="4">
    <source>
        <dbReference type="EMBL" id="RGE59292.1"/>
    </source>
</evidence>
<sequence>MNIIIEKAQESDIDALSRFYDEVNDYLASHINYPEWKRGIYPARDTAENAVLEGTAYAARENGRIIGSFILRQVPENGYEKADWHFPSDYDNIIVVYTLAVHPDYSGKGVGRQLVHFVVDYGRKNGMKAVRLDVYEKNEPAIRLYQKCGFQYIDTVDLGYGKYGLDRFALFQKLL</sequence>
<gene>
    <name evidence="4" type="ORF">DXC51_14305</name>
</gene>
<accession>A0A3E3I3C1</accession>
<dbReference type="InterPro" id="IPR050680">
    <property type="entry name" value="YpeA/RimI_acetyltransf"/>
</dbReference>
<protein>
    <submittedName>
        <fullName evidence="4">GNAT family N-acetyltransferase</fullName>
    </submittedName>
</protein>
<dbReference type="GO" id="GO:0016747">
    <property type="term" value="F:acyltransferase activity, transferring groups other than amino-acyl groups"/>
    <property type="evidence" value="ECO:0007669"/>
    <property type="project" value="InterPro"/>
</dbReference>
<reference evidence="4" key="1">
    <citation type="submission" date="2018-08" db="EMBL/GenBank/DDBJ databases">
        <title>A genome reference for cultivated species of the human gut microbiota.</title>
        <authorList>
            <person name="Zou Y."/>
            <person name="Xue W."/>
            <person name="Luo G."/>
        </authorList>
    </citation>
    <scope>NUCLEOTIDE SEQUENCE [LARGE SCALE GENOMIC DNA]</scope>
    <source>
        <strain evidence="4">TF05-5AC</strain>
    </source>
</reference>
<organism evidence="4 5">
    <name type="scientific">Eisenbergiella massiliensis</name>
    <dbReference type="NCBI Taxonomy" id="1720294"/>
    <lineage>
        <taxon>Bacteria</taxon>
        <taxon>Bacillati</taxon>
        <taxon>Bacillota</taxon>
        <taxon>Clostridia</taxon>
        <taxon>Lachnospirales</taxon>
        <taxon>Lachnospiraceae</taxon>
        <taxon>Eisenbergiella</taxon>
    </lineage>
</organism>
<dbReference type="AlphaFoldDB" id="A0A3E3I3C1"/>
<dbReference type="Pfam" id="PF00583">
    <property type="entry name" value="Acetyltransf_1"/>
    <property type="match status" value="1"/>
</dbReference>
<dbReference type="PANTHER" id="PTHR43420">
    <property type="entry name" value="ACETYLTRANSFERASE"/>
    <property type="match status" value="1"/>
</dbReference>
<keyword evidence="2" id="KW-0012">Acyltransferase</keyword>
<evidence type="ECO:0000259" key="3">
    <source>
        <dbReference type="PROSITE" id="PS51186"/>
    </source>
</evidence>
<dbReference type="InterPro" id="IPR016181">
    <property type="entry name" value="Acyl_CoA_acyltransferase"/>
</dbReference>
<keyword evidence="5" id="KW-1185">Reference proteome</keyword>
<dbReference type="InterPro" id="IPR000182">
    <property type="entry name" value="GNAT_dom"/>
</dbReference>
<dbReference type="CDD" id="cd04301">
    <property type="entry name" value="NAT_SF"/>
    <property type="match status" value="1"/>
</dbReference>
<evidence type="ECO:0000256" key="2">
    <source>
        <dbReference type="ARBA" id="ARBA00023315"/>
    </source>
</evidence>
<proteinExistence type="predicted"/>
<comment type="caution">
    <text evidence="4">The sequence shown here is derived from an EMBL/GenBank/DDBJ whole genome shotgun (WGS) entry which is preliminary data.</text>
</comment>
<keyword evidence="1 4" id="KW-0808">Transferase</keyword>
<dbReference type="EMBL" id="QVLV01000009">
    <property type="protein sequence ID" value="RGE59292.1"/>
    <property type="molecule type" value="Genomic_DNA"/>
</dbReference>